<dbReference type="EMBL" id="CP014327">
    <property type="protein sequence ID" value="AML50859.1"/>
    <property type="molecule type" value="Genomic_DNA"/>
</dbReference>
<dbReference type="GO" id="GO:0022857">
    <property type="term" value="F:transmembrane transporter activity"/>
    <property type="evidence" value="ECO:0007669"/>
    <property type="project" value="InterPro"/>
</dbReference>
<evidence type="ECO:0000256" key="4">
    <source>
        <dbReference type="SAM" id="Phobius"/>
    </source>
</evidence>
<dbReference type="Pfam" id="PF07690">
    <property type="entry name" value="MFS_1"/>
    <property type="match status" value="1"/>
</dbReference>
<dbReference type="AlphaFoldDB" id="A0A126UZI1"/>
<evidence type="ECO:0000313" key="7">
    <source>
        <dbReference type="Proteomes" id="UP000070371"/>
    </source>
</evidence>
<accession>A0A126UZI1</accession>
<feature type="transmembrane region" description="Helical" evidence="4">
    <location>
        <begin position="220"/>
        <end position="241"/>
    </location>
</feature>
<dbReference type="InterPro" id="IPR036259">
    <property type="entry name" value="MFS_trans_sf"/>
</dbReference>
<keyword evidence="2 4" id="KW-1133">Transmembrane helix</keyword>
<evidence type="ECO:0000259" key="5">
    <source>
        <dbReference type="PROSITE" id="PS50850"/>
    </source>
</evidence>
<feature type="transmembrane region" description="Helical" evidence="4">
    <location>
        <begin position="311"/>
        <end position="333"/>
    </location>
</feature>
<feature type="transmembrane region" description="Helical" evidence="4">
    <location>
        <begin position="374"/>
        <end position="394"/>
    </location>
</feature>
<dbReference type="Proteomes" id="UP000070371">
    <property type="component" value="Chromosome"/>
</dbReference>
<sequence>MTYPSFLLANARWLSAGFLIAFVSSFGQTYFIAIFAGSIRAEFDLSHGAWGGIYLIGTSASAILMVWAGGLVDRWRIRTLCAGIFALLALACLAMATVPNATALIFVIFALRFTGQGMLAHAAMVSMARWFVATRGRALAIASLGFKTGEAALPIVFVLLMTWMSWRGLWVLAAGLTFIILPIVLALLSNERTPQSLAKMEHSKGMNGMDWTRNQTLKHWLFWLMILAIAGPPCFITTFFFQQVHISEVKGFSHISFVALFPIFTVVSSLSMIAAGWAIDRFSTPRILAVYLVPMIVGFILGAQSGTLFEMAFAMSFLGLSQGAASVLLPAFWAEFYGTRNLGSIKAMAAAVMVAASAIGPGLSGVLIDQGIDFSQQMIGIAIYFVVAIVGVWIGMFRATPLLSVAA</sequence>
<feature type="transmembrane region" description="Helical" evidence="4">
    <location>
        <begin position="169"/>
        <end position="189"/>
    </location>
</feature>
<evidence type="ECO:0000256" key="3">
    <source>
        <dbReference type="ARBA" id="ARBA00023136"/>
    </source>
</evidence>
<dbReference type="InterPro" id="IPR020846">
    <property type="entry name" value="MFS_dom"/>
</dbReference>
<keyword evidence="1 4" id="KW-0812">Transmembrane</keyword>
<feature type="transmembrane region" description="Helical" evidence="4">
    <location>
        <begin position="104"/>
        <end position="126"/>
    </location>
</feature>
<name>A0A126UZI1_9RHOB</name>
<dbReference type="PANTHER" id="PTHR11360:SF308">
    <property type="entry name" value="BLL3089 PROTEIN"/>
    <property type="match status" value="1"/>
</dbReference>
<gene>
    <name evidence="6" type="ORF">RC74_05805</name>
</gene>
<dbReference type="InterPro" id="IPR050327">
    <property type="entry name" value="Proton-linked_MCT"/>
</dbReference>
<dbReference type="RefSeq" id="WP_039002887.1">
    <property type="nucleotide sequence ID" value="NZ_CP014327.1"/>
</dbReference>
<feature type="transmembrane region" description="Helical" evidence="4">
    <location>
        <begin position="80"/>
        <end position="98"/>
    </location>
</feature>
<feature type="transmembrane region" description="Helical" evidence="4">
    <location>
        <begin position="287"/>
        <end position="305"/>
    </location>
</feature>
<keyword evidence="3 4" id="KW-0472">Membrane</keyword>
<dbReference type="PROSITE" id="PS50850">
    <property type="entry name" value="MFS"/>
    <property type="match status" value="1"/>
</dbReference>
<dbReference type="PANTHER" id="PTHR11360">
    <property type="entry name" value="MONOCARBOXYLATE TRANSPORTER"/>
    <property type="match status" value="1"/>
</dbReference>
<evidence type="ECO:0000256" key="1">
    <source>
        <dbReference type="ARBA" id="ARBA00022692"/>
    </source>
</evidence>
<dbReference type="InterPro" id="IPR011701">
    <property type="entry name" value="MFS"/>
</dbReference>
<dbReference type="OrthoDB" id="1404228at2"/>
<dbReference type="Gene3D" id="1.20.1250.20">
    <property type="entry name" value="MFS general substrate transporter like domains"/>
    <property type="match status" value="2"/>
</dbReference>
<feature type="transmembrane region" description="Helical" evidence="4">
    <location>
        <begin position="12"/>
        <end position="36"/>
    </location>
</feature>
<dbReference type="STRING" id="1579316.RC74_05805"/>
<feature type="transmembrane region" description="Helical" evidence="4">
    <location>
        <begin position="253"/>
        <end position="275"/>
    </location>
</feature>
<reference evidence="6 7" key="1">
    <citation type="submission" date="2016-02" db="EMBL/GenBank/DDBJ databases">
        <title>Complete genome sequence of Halocynthiibacter arcticus PAMC 20958t from arctic marine sediment.</title>
        <authorList>
            <person name="Lee Y.M."/>
            <person name="Baek K."/>
            <person name="Lee H.K."/>
            <person name="Shin S.C."/>
        </authorList>
    </citation>
    <scope>NUCLEOTIDE SEQUENCE [LARGE SCALE GENOMIC DNA]</scope>
    <source>
        <strain evidence="6">PAMC 20958</strain>
    </source>
</reference>
<evidence type="ECO:0000256" key="2">
    <source>
        <dbReference type="ARBA" id="ARBA00022989"/>
    </source>
</evidence>
<feature type="transmembrane region" description="Helical" evidence="4">
    <location>
        <begin position="138"/>
        <end position="163"/>
    </location>
</feature>
<organism evidence="6 7">
    <name type="scientific">Falsihalocynthiibacter arcticus</name>
    <dbReference type="NCBI Taxonomy" id="1579316"/>
    <lineage>
        <taxon>Bacteria</taxon>
        <taxon>Pseudomonadati</taxon>
        <taxon>Pseudomonadota</taxon>
        <taxon>Alphaproteobacteria</taxon>
        <taxon>Rhodobacterales</taxon>
        <taxon>Roseobacteraceae</taxon>
        <taxon>Falsihalocynthiibacter</taxon>
    </lineage>
</organism>
<protein>
    <submittedName>
        <fullName evidence="6">MFS transporter</fullName>
    </submittedName>
</protein>
<dbReference type="KEGG" id="hat:RC74_05805"/>
<feature type="domain" description="Major facilitator superfamily (MFS) profile" evidence="5">
    <location>
        <begin position="13"/>
        <end position="403"/>
    </location>
</feature>
<proteinExistence type="predicted"/>
<evidence type="ECO:0000313" key="6">
    <source>
        <dbReference type="EMBL" id="AML50859.1"/>
    </source>
</evidence>
<feature type="transmembrane region" description="Helical" evidence="4">
    <location>
        <begin position="48"/>
        <end position="68"/>
    </location>
</feature>
<feature type="transmembrane region" description="Helical" evidence="4">
    <location>
        <begin position="345"/>
        <end position="368"/>
    </location>
</feature>
<dbReference type="SUPFAM" id="SSF103473">
    <property type="entry name" value="MFS general substrate transporter"/>
    <property type="match status" value="1"/>
</dbReference>
<keyword evidence="7" id="KW-1185">Reference proteome</keyword>